<feature type="compositionally biased region" description="Low complexity" evidence="1">
    <location>
        <begin position="50"/>
        <end position="62"/>
    </location>
</feature>
<protein>
    <submittedName>
        <fullName evidence="2">Uncharacterized protein</fullName>
    </submittedName>
</protein>
<feature type="region of interest" description="Disordered" evidence="1">
    <location>
        <begin position="32"/>
        <end position="66"/>
    </location>
</feature>
<dbReference type="PANTHER" id="PTHR47713">
    <property type="entry name" value="HOMEODOMAIN-LIKE SUPERFAMILY PROTEIN"/>
    <property type="match status" value="1"/>
</dbReference>
<evidence type="ECO:0000256" key="1">
    <source>
        <dbReference type="SAM" id="MobiDB-lite"/>
    </source>
</evidence>
<evidence type="ECO:0000313" key="2">
    <source>
        <dbReference type="EMBL" id="KAH7560726.1"/>
    </source>
</evidence>
<name>A0ABQ8HI38_9ROSI</name>
<gene>
    <name evidence="2" type="ORF">JRO89_XS10G0083700</name>
</gene>
<accession>A0ABQ8HI38</accession>
<evidence type="ECO:0000313" key="3">
    <source>
        <dbReference type="Proteomes" id="UP000827721"/>
    </source>
</evidence>
<comment type="caution">
    <text evidence="2">The sequence shown here is derived from an EMBL/GenBank/DDBJ whole genome shotgun (WGS) entry which is preliminary data.</text>
</comment>
<reference evidence="2 3" key="1">
    <citation type="submission" date="2021-02" db="EMBL/GenBank/DDBJ databases">
        <title>Plant Genome Project.</title>
        <authorList>
            <person name="Zhang R.-G."/>
        </authorList>
    </citation>
    <scope>NUCLEOTIDE SEQUENCE [LARGE SCALE GENOMIC DNA]</scope>
    <source>
        <tissue evidence="2">Leaves</tissue>
    </source>
</reference>
<dbReference type="Proteomes" id="UP000827721">
    <property type="component" value="Unassembled WGS sequence"/>
</dbReference>
<dbReference type="EMBL" id="JAFEMO010000010">
    <property type="protein sequence ID" value="KAH7560726.1"/>
    <property type="molecule type" value="Genomic_DNA"/>
</dbReference>
<dbReference type="PANTHER" id="PTHR47713:SF2">
    <property type="entry name" value="HOMEODOMAIN-LIKE SUPERFAMILY PROTEIN"/>
    <property type="match status" value="1"/>
</dbReference>
<organism evidence="2 3">
    <name type="scientific">Xanthoceras sorbifolium</name>
    <dbReference type="NCBI Taxonomy" id="99658"/>
    <lineage>
        <taxon>Eukaryota</taxon>
        <taxon>Viridiplantae</taxon>
        <taxon>Streptophyta</taxon>
        <taxon>Embryophyta</taxon>
        <taxon>Tracheophyta</taxon>
        <taxon>Spermatophyta</taxon>
        <taxon>Magnoliopsida</taxon>
        <taxon>eudicotyledons</taxon>
        <taxon>Gunneridae</taxon>
        <taxon>Pentapetalae</taxon>
        <taxon>rosids</taxon>
        <taxon>malvids</taxon>
        <taxon>Sapindales</taxon>
        <taxon>Sapindaceae</taxon>
        <taxon>Xanthoceroideae</taxon>
        <taxon>Xanthoceras</taxon>
    </lineage>
</organism>
<keyword evidence="3" id="KW-1185">Reference proteome</keyword>
<proteinExistence type="predicted"/>
<sequence>MPLQRHEVQSSNTDFNELYAEEENLIIMHGSDYQDTKSHKQMKQKSSRLNYSNPSPANNSYPDMHEDCDGETPVTDSYCGSRLKSKHDAEGTRLESILHHHDLYGGKITSEKTKLLLHDYDNVSPKIVQHSEYLSKLSNITLGSNKSLAAEKRGRSKRMKKVEKLHKERKVIKGQHDPLRVMMHPANKITVAKQVRSEFPQRDYMAEPSYAEIPLWTNQTKGLTDYFSPPLSRYFAIDSLGKVNALYLLGICRVASVRMKLQKLVHPRIEELPVDGWKEC</sequence>